<dbReference type="Pfam" id="PF20316">
    <property type="entry name" value="DUF6612"/>
    <property type="match status" value="1"/>
</dbReference>
<feature type="chain" id="PRO_5047092825" description="Lipoprotein" evidence="1">
    <location>
        <begin position="27"/>
        <end position="262"/>
    </location>
</feature>
<dbReference type="InterPro" id="IPR046720">
    <property type="entry name" value="DUF6612"/>
</dbReference>
<evidence type="ECO:0000313" key="3">
    <source>
        <dbReference type="Proteomes" id="UP000653045"/>
    </source>
</evidence>
<reference evidence="2 3" key="1">
    <citation type="journal article" date="2021" name="Int. J. Syst. Evol. Microbiol.">
        <title>Streptococcus vicugnae sp. nov., isolated from faeces of alpacas (Vicugna pacos) and cattle (Bos taurus), Streptococcus zalophi sp. nov., and Streptococcus pacificus sp. nov., isolated from respiratory tract of California sea lions (Zalophus californianus).</title>
        <authorList>
            <person name="Volokhov D.V."/>
            <person name="Zagorodnyaya T.A."/>
            <person name="Shen Z."/>
            <person name="Blom J."/>
            <person name="Furtak V.A."/>
            <person name="Eisenberg T."/>
            <person name="Fan P."/>
            <person name="Jeong K.C."/>
            <person name="Gao Y."/>
            <person name="Zhang S."/>
            <person name="Amselle M."/>
        </authorList>
    </citation>
    <scope>NUCLEOTIDE SEQUENCE [LARGE SCALE GENOMIC DNA]</scope>
    <source>
        <strain evidence="2 3">CSL7591</strain>
    </source>
</reference>
<gene>
    <name evidence="2" type="ORF">JHK62_03715</name>
</gene>
<dbReference type="EMBL" id="JAENBO010000002">
    <property type="protein sequence ID" value="MBJ8325785.1"/>
    <property type="molecule type" value="Genomic_DNA"/>
</dbReference>
<organism evidence="2 3">
    <name type="scientific">Streptococcus pacificus</name>
    <dbReference type="NCBI Taxonomy" id="2740577"/>
    <lineage>
        <taxon>Bacteria</taxon>
        <taxon>Bacillati</taxon>
        <taxon>Bacillota</taxon>
        <taxon>Bacilli</taxon>
        <taxon>Lactobacillales</taxon>
        <taxon>Streptococcaceae</taxon>
        <taxon>Streptococcus</taxon>
    </lineage>
</organism>
<sequence>MKKHSFFSLVLIFGVLFLLVGCQANTDSNNNDNNQTETTKVSKEITVDDFLEEMQTKNEDLSSVKGEHQFKVSVNDNISSQKIDSQLIFDDSKLTKGDIVFNTESQDGKKLKEKFIYNSQEDPDVYREVESDGNTTKEYNSTKGNEFYFHPDYFEVLEIISSLKDDLQIKDKGDVYELSLKNKDVSLISAFEEQYNLSLTGVEEDETEKSLVITFDKDTYFCKEFRLVMTYDGKKGSLEMNVASEYSKWNEIDEDSIKIPEQ</sequence>
<dbReference type="RefSeq" id="WP_199575347.1">
    <property type="nucleotide sequence ID" value="NZ_JAENBO010000002.1"/>
</dbReference>
<evidence type="ECO:0000313" key="2">
    <source>
        <dbReference type="EMBL" id="MBJ8325785.1"/>
    </source>
</evidence>
<dbReference type="Proteomes" id="UP000653045">
    <property type="component" value="Unassembled WGS sequence"/>
</dbReference>
<dbReference type="PROSITE" id="PS51257">
    <property type="entry name" value="PROKAR_LIPOPROTEIN"/>
    <property type="match status" value="1"/>
</dbReference>
<keyword evidence="1" id="KW-0732">Signal</keyword>
<protein>
    <recommendedName>
        <fullName evidence="4">Lipoprotein</fullName>
    </recommendedName>
</protein>
<name>A0ABS0ZIF5_9STRE</name>
<accession>A0ABS0ZIF5</accession>
<evidence type="ECO:0008006" key="4">
    <source>
        <dbReference type="Google" id="ProtNLM"/>
    </source>
</evidence>
<evidence type="ECO:0000256" key="1">
    <source>
        <dbReference type="SAM" id="SignalP"/>
    </source>
</evidence>
<proteinExistence type="predicted"/>
<keyword evidence="3" id="KW-1185">Reference proteome</keyword>
<comment type="caution">
    <text evidence="2">The sequence shown here is derived from an EMBL/GenBank/DDBJ whole genome shotgun (WGS) entry which is preliminary data.</text>
</comment>
<feature type="signal peptide" evidence="1">
    <location>
        <begin position="1"/>
        <end position="26"/>
    </location>
</feature>